<proteinExistence type="inferred from homology"/>
<dbReference type="PANTHER" id="PTHR43227">
    <property type="entry name" value="BLL4140 PROTEIN"/>
    <property type="match status" value="1"/>
</dbReference>
<keyword evidence="3" id="KW-1003">Cell membrane</keyword>
<protein>
    <submittedName>
        <fullName evidence="9">Sugar ABC transporter permease</fullName>
    </submittedName>
</protein>
<sequence>MHFKIICILNKGGGKLENKVFTQKITNAAVISNNSKTSKKLKQLKKSGPLYVLLLPSIILLICFTYLPMYGLIIAFKDYSPTLGIWESPWVGLKHFIQFFNSYQFDLTIKNTLNISLYSILVGFPLPIALAILCNQLRIGMFKKVFQVTTYLPHFISTMVMCGMILIFLSPSNGLVSNFLGLIGIEMPNVLSKSSFFSSIYVWSDVWQHIGWDSIIYLAALSAINPTYYEAATMDGASKVQKILHIDIPLLLPTAMILLILRAGSLLSVGFEKVLLLQNPLNIAGSEVISTYVYKIGLQNFQYSLSTAIGLFNTVVNIVILLLVNWMSKKLTKTSLF</sequence>
<dbReference type="EMBL" id="JAGDEL010000014">
    <property type="protein sequence ID" value="MBO1513425.1"/>
    <property type="molecule type" value="Genomic_DNA"/>
</dbReference>
<comment type="similarity">
    <text evidence="7">Belongs to the binding-protein-dependent transport system permease family.</text>
</comment>
<dbReference type="Pfam" id="PF00528">
    <property type="entry name" value="BPD_transp_1"/>
    <property type="match status" value="1"/>
</dbReference>
<feature type="transmembrane region" description="Helical" evidence="7">
    <location>
        <begin position="210"/>
        <end position="229"/>
    </location>
</feature>
<keyword evidence="10" id="KW-1185">Reference proteome</keyword>
<comment type="subcellular location">
    <subcellularLocation>
        <location evidence="1 7">Cell membrane</location>
        <topology evidence="1 7">Multi-pass membrane protein</topology>
    </subcellularLocation>
</comment>
<dbReference type="InterPro" id="IPR035906">
    <property type="entry name" value="MetI-like_sf"/>
</dbReference>
<dbReference type="SUPFAM" id="SSF161098">
    <property type="entry name" value="MetI-like"/>
    <property type="match status" value="1"/>
</dbReference>
<evidence type="ECO:0000256" key="2">
    <source>
        <dbReference type="ARBA" id="ARBA00022448"/>
    </source>
</evidence>
<feature type="transmembrane region" description="Helical" evidence="7">
    <location>
        <begin position="145"/>
        <end position="169"/>
    </location>
</feature>
<evidence type="ECO:0000313" key="10">
    <source>
        <dbReference type="Proteomes" id="UP000663981"/>
    </source>
</evidence>
<gene>
    <name evidence="9" type="ORF">I7822_17375</name>
</gene>
<evidence type="ECO:0000259" key="8">
    <source>
        <dbReference type="PROSITE" id="PS50928"/>
    </source>
</evidence>
<evidence type="ECO:0000256" key="7">
    <source>
        <dbReference type="RuleBase" id="RU363032"/>
    </source>
</evidence>
<evidence type="ECO:0000256" key="1">
    <source>
        <dbReference type="ARBA" id="ARBA00004651"/>
    </source>
</evidence>
<dbReference type="Proteomes" id="UP000663981">
    <property type="component" value="Unassembled WGS sequence"/>
</dbReference>
<dbReference type="InterPro" id="IPR000515">
    <property type="entry name" value="MetI-like"/>
</dbReference>
<evidence type="ECO:0000256" key="6">
    <source>
        <dbReference type="ARBA" id="ARBA00023136"/>
    </source>
</evidence>
<dbReference type="CDD" id="cd06261">
    <property type="entry name" value="TM_PBP2"/>
    <property type="match status" value="1"/>
</dbReference>
<name>A0ABS3N5J8_9BACI</name>
<keyword evidence="2 7" id="KW-0813">Transport</keyword>
<feature type="domain" description="ABC transmembrane type-1" evidence="8">
    <location>
        <begin position="109"/>
        <end position="324"/>
    </location>
</feature>
<dbReference type="InterPro" id="IPR050809">
    <property type="entry name" value="UgpAE/MalFG_permease"/>
</dbReference>
<evidence type="ECO:0000256" key="3">
    <source>
        <dbReference type="ARBA" id="ARBA00022475"/>
    </source>
</evidence>
<organism evidence="9 10">
    <name type="scientific">Metabacillus bambusae</name>
    <dbReference type="NCBI Taxonomy" id="2795218"/>
    <lineage>
        <taxon>Bacteria</taxon>
        <taxon>Bacillati</taxon>
        <taxon>Bacillota</taxon>
        <taxon>Bacilli</taxon>
        <taxon>Bacillales</taxon>
        <taxon>Bacillaceae</taxon>
        <taxon>Metabacillus</taxon>
    </lineage>
</organism>
<keyword evidence="5 7" id="KW-1133">Transmembrane helix</keyword>
<evidence type="ECO:0000256" key="4">
    <source>
        <dbReference type="ARBA" id="ARBA00022692"/>
    </source>
</evidence>
<feature type="transmembrane region" description="Helical" evidence="7">
    <location>
        <begin position="303"/>
        <end position="324"/>
    </location>
</feature>
<feature type="transmembrane region" description="Helical" evidence="7">
    <location>
        <begin position="250"/>
        <end position="271"/>
    </location>
</feature>
<reference evidence="9 10" key="1">
    <citation type="submission" date="2021-03" db="EMBL/GenBank/DDBJ databases">
        <title>Whole genome sequence of Metabacillus bambusae BG109.</title>
        <authorList>
            <person name="Jeong J.W."/>
        </authorList>
    </citation>
    <scope>NUCLEOTIDE SEQUENCE [LARGE SCALE GENOMIC DNA]</scope>
    <source>
        <strain evidence="9 10">BG109</strain>
    </source>
</reference>
<dbReference type="Gene3D" id="1.10.3720.10">
    <property type="entry name" value="MetI-like"/>
    <property type="match status" value="1"/>
</dbReference>
<dbReference type="PANTHER" id="PTHR43227:SF11">
    <property type="entry name" value="BLL4140 PROTEIN"/>
    <property type="match status" value="1"/>
</dbReference>
<feature type="transmembrane region" description="Helical" evidence="7">
    <location>
        <begin position="50"/>
        <end position="76"/>
    </location>
</feature>
<keyword evidence="4 7" id="KW-0812">Transmembrane</keyword>
<keyword evidence="6 7" id="KW-0472">Membrane</keyword>
<dbReference type="PROSITE" id="PS50928">
    <property type="entry name" value="ABC_TM1"/>
    <property type="match status" value="1"/>
</dbReference>
<evidence type="ECO:0000256" key="5">
    <source>
        <dbReference type="ARBA" id="ARBA00022989"/>
    </source>
</evidence>
<feature type="transmembrane region" description="Helical" evidence="7">
    <location>
        <begin position="115"/>
        <end position="133"/>
    </location>
</feature>
<accession>A0ABS3N5J8</accession>
<evidence type="ECO:0000313" key="9">
    <source>
        <dbReference type="EMBL" id="MBO1513425.1"/>
    </source>
</evidence>
<comment type="caution">
    <text evidence="9">The sequence shown here is derived from an EMBL/GenBank/DDBJ whole genome shotgun (WGS) entry which is preliminary data.</text>
</comment>